<dbReference type="PANTHER" id="PTHR43142">
    <property type="entry name" value="CARBOXYLIC ESTER HYDROLASE"/>
    <property type="match status" value="1"/>
</dbReference>
<keyword evidence="2 3" id="KW-0378">Hydrolase</keyword>
<organism evidence="5">
    <name type="scientific">uncultured bacterium Contig16</name>
    <dbReference type="NCBI Taxonomy" id="1393468"/>
    <lineage>
        <taxon>Bacteria</taxon>
        <taxon>environmental samples</taxon>
    </lineage>
</organism>
<evidence type="ECO:0000313" key="5">
    <source>
        <dbReference type="EMBL" id="AHF23984.1"/>
    </source>
</evidence>
<name>W0FKK5_9BACT</name>
<dbReference type="GO" id="GO:0004104">
    <property type="term" value="F:cholinesterase activity"/>
    <property type="evidence" value="ECO:0007669"/>
    <property type="project" value="InterPro"/>
</dbReference>
<dbReference type="InterPro" id="IPR000997">
    <property type="entry name" value="Cholinesterase"/>
</dbReference>
<dbReference type="ESTHER" id="9bact-w0fkk5">
    <property type="family name" value="Carb_B_Bacteria"/>
</dbReference>
<dbReference type="AlphaFoldDB" id="W0FKK5"/>
<dbReference type="Gene3D" id="3.40.50.1820">
    <property type="entry name" value="alpha/beta hydrolase"/>
    <property type="match status" value="1"/>
</dbReference>
<evidence type="ECO:0000256" key="3">
    <source>
        <dbReference type="RuleBase" id="RU361235"/>
    </source>
</evidence>
<dbReference type="PANTHER" id="PTHR43142:SF1">
    <property type="entry name" value="CARBOXYLIC ESTER HYDROLASE"/>
    <property type="match status" value="1"/>
</dbReference>
<dbReference type="InterPro" id="IPR002018">
    <property type="entry name" value="CarbesteraseB"/>
</dbReference>
<dbReference type="SUPFAM" id="SSF53474">
    <property type="entry name" value="alpha/beta-Hydrolases"/>
    <property type="match status" value="1"/>
</dbReference>
<dbReference type="EMBL" id="KC246781">
    <property type="protein sequence ID" value="AHF23984.1"/>
    <property type="molecule type" value="Genomic_DNA"/>
</dbReference>
<dbReference type="InterPro" id="IPR029058">
    <property type="entry name" value="AB_hydrolase_fold"/>
</dbReference>
<accession>W0FKK5</accession>
<sequence>MITGEAIISTKAGKLAGVCIDGIYRFLGVRYSESTEGENRFLPPQPLKSWEGVKEAKQFAPISWQTDTPRMEDEEVTKTGIPAKYAKLLTGNTDPSVLPQSEDCLAVNIWTAGLRDGRKRPVMVWFHGGGYIAGGAPGDWHDGYNMAKKQDVVLVTVGHRLGIFGYLYLGLFDEKYKDSANLGHQDMAAALHWVKENAEEFGGDPDNITIFGQSGGGGKVAALMSMPMSKDCVNKAIIQSGGFGRLVSPEQGADMAKQLLDHLNIPTDHVDEILKVPAERLIEASREINRTRTDGNYFNCPLIRDGKVIVYDPFDGAEGSEYCKDVTLMTGYTRDDGKLSALFNPPVFSYTFEELPDRFMDLGYTREEAEKIITIYEKLLPADHDASDIYTALMQDKGGLMDNIRRCNVREKVGSMPTYNYAFCREAPDRMMKAVHGVDVPFVFDNAIYAPSMWDADTRVTAMQLSEACGAAWAAFARTGNPSTPYMPGWKPYTSEHPYTMVIDVESRLVEDYRKEAREFLQRK</sequence>
<dbReference type="PRINTS" id="PR00878">
    <property type="entry name" value="CHOLNESTRASE"/>
</dbReference>
<comment type="similarity">
    <text evidence="1 3">Belongs to the type-B carboxylesterase/lipase family.</text>
</comment>
<evidence type="ECO:0000259" key="4">
    <source>
        <dbReference type="Pfam" id="PF00135"/>
    </source>
</evidence>
<reference evidence="5" key="1">
    <citation type="journal article" date="2013" name="PLoS ONE">
        <title>Metagenomic insights into the carbohydrate-active enzymes carried by the microorganisms adhering to solid digesta in the rumen of cows.</title>
        <authorList>
            <person name="Wang L."/>
            <person name="Hatem A."/>
            <person name="Catalyurek U.V."/>
            <person name="Morrison M."/>
            <person name="Yu Z."/>
        </authorList>
    </citation>
    <scope>NUCLEOTIDE SEQUENCE</scope>
</reference>
<dbReference type="Pfam" id="PF00135">
    <property type="entry name" value="COesterase"/>
    <property type="match status" value="1"/>
</dbReference>
<evidence type="ECO:0000256" key="2">
    <source>
        <dbReference type="ARBA" id="ARBA00022801"/>
    </source>
</evidence>
<dbReference type="InterPro" id="IPR019826">
    <property type="entry name" value="Carboxylesterase_B_AS"/>
</dbReference>
<dbReference type="PROSITE" id="PS00122">
    <property type="entry name" value="CARBOXYLESTERASE_B_1"/>
    <property type="match status" value="1"/>
</dbReference>
<proteinExistence type="inferred from homology"/>
<feature type="domain" description="Carboxylesterase type B" evidence="4">
    <location>
        <begin position="6"/>
        <end position="517"/>
    </location>
</feature>
<protein>
    <recommendedName>
        <fullName evidence="3">Carboxylic ester hydrolase</fullName>
        <ecNumber evidence="3">3.1.1.-</ecNumber>
    </recommendedName>
</protein>
<dbReference type="EC" id="3.1.1.-" evidence="3"/>
<evidence type="ECO:0000256" key="1">
    <source>
        <dbReference type="ARBA" id="ARBA00005964"/>
    </source>
</evidence>